<sequence length="203" mass="22085">MIKLAKSVFAQRLGHLGPTFTAGQARDAGIGSNALGQLRDTGQITELSRGVYRKSDAPVTMYVDLIAACTRVPIGVLCLETALAVHDLTDEIPGEVNLAVPRGGPLPRISYPLVRAHRFAAATFEEGIEYWEAAPGEHVRIYGPSRTVVDCMRLRHLVGDQVALRALRSYLRRRGTTPSDLMRYAELLGGVGPLRNAIQVVLD</sequence>
<feature type="domain" description="AbiEi antitoxin N-terminal" evidence="1">
    <location>
        <begin position="18"/>
        <end position="53"/>
    </location>
</feature>
<evidence type="ECO:0000313" key="2">
    <source>
        <dbReference type="EMBL" id="MEV0968990.1"/>
    </source>
</evidence>
<evidence type="ECO:0000313" key="3">
    <source>
        <dbReference type="Proteomes" id="UP001551675"/>
    </source>
</evidence>
<evidence type="ECO:0000259" key="1">
    <source>
        <dbReference type="Pfam" id="PF13338"/>
    </source>
</evidence>
<accession>A0ABV3GBI3</accession>
<comment type="caution">
    <text evidence="2">The sequence shown here is derived from an EMBL/GenBank/DDBJ whole genome shotgun (WGS) entry which is preliminary data.</text>
</comment>
<dbReference type="InterPro" id="IPR025159">
    <property type="entry name" value="AbiEi_N"/>
</dbReference>
<reference evidence="2 3" key="1">
    <citation type="submission" date="2024-06" db="EMBL/GenBank/DDBJ databases">
        <title>The Natural Products Discovery Center: Release of the First 8490 Sequenced Strains for Exploring Actinobacteria Biosynthetic Diversity.</title>
        <authorList>
            <person name="Kalkreuter E."/>
            <person name="Kautsar S.A."/>
            <person name="Yang D."/>
            <person name="Bader C.D."/>
            <person name="Teijaro C.N."/>
            <person name="Fluegel L."/>
            <person name="Davis C.M."/>
            <person name="Simpson J.R."/>
            <person name="Lauterbach L."/>
            <person name="Steele A.D."/>
            <person name="Gui C."/>
            <person name="Meng S."/>
            <person name="Li G."/>
            <person name="Viehrig K."/>
            <person name="Ye F."/>
            <person name="Su P."/>
            <person name="Kiefer A.F."/>
            <person name="Nichols A."/>
            <person name="Cepeda A.J."/>
            <person name="Yan W."/>
            <person name="Fan B."/>
            <person name="Jiang Y."/>
            <person name="Adhikari A."/>
            <person name="Zheng C.-J."/>
            <person name="Schuster L."/>
            <person name="Cowan T.M."/>
            <person name="Smanski M.J."/>
            <person name="Chevrette M.G."/>
            <person name="De Carvalho L.P.S."/>
            <person name="Shen B."/>
        </authorList>
    </citation>
    <scope>NUCLEOTIDE SEQUENCE [LARGE SCALE GENOMIC DNA]</scope>
    <source>
        <strain evidence="2 3">NPDC050100</strain>
    </source>
</reference>
<protein>
    <submittedName>
        <fullName evidence="2">Type IV toxin-antitoxin system AbiEi family antitoxin domain-containing protein</fullName>
    </submittedName>
</protein>
<dbReference type="EMBL" id="JBFALK010000004">
    <property type="protein sequence ID" value="MEV0968990.1"/>
    <property type="molecule type" value="Genomic_DNA"/>
</dbReference>
<name>A0ABV3GBI3_MICGL</name>
<dbReference type="RefSeq" id="WP_358131850.1">
    <property type="nucleotide sequence ID" value="NZ_JBFALK010000004.1"/>
</dbReference>
<organism evidence="2 3">
    <name type="scientific">Microtetraspora glauca</name>
    <dbReference type="NCBI Taxonomy" id="1996"/>
    <lineage>
        <taxon>Bacteria</taxon>
        <taxon>Bacillati</taxon>
        <taxon>Actinomycetota</taxon>
        <taxon>Actinomycetes</taxon>
        <taxon>Streptosporangiales</taxon>
        <taxon>Streptosporangiaceae</taxon>
        <taxon>Microtetraspora</taxon>
    </lineage>
</organism>
<dbReference type="Pfam" id="PF13338">
    <property type="entry name" value="AbiEi_4"/>
    <property type="match status" value="1"/>
</dbReference>
<gene>
    <name evidence="2" type="ORF">AB0I59_10175</name>
</gene>
<dbReference type="Proteomes" id="UP001551675">
    <property type="component" value="Unassembled WGS sequence"/>
</dbReference>
<keyword evidence="3" id="KW-1185">Reference proteome</keyword>
<proteinExistence type="predicted"/>